<keyword evidence="4" id="KW-0862">Zinc</keyword>
<evidence type="ECO:0000313" key="6">
    <source>
        <dbReference type="EMBL" id="SDE96701.1"/>
    </source>
</evidence>
<dbReference type="EMBL" id="FNBS01000001">
    <property type="protein sequence ID" value="SDE96701.1"/>
    <property type="molecule type" value="Genomic_DNA"/>
</dbReference>
<dbReference type="InterPro" id="IPR036866">
    <property type="entry name" value="RibonucZ/Hydroxyglut_hydro"/>
</dbReference>
<comment type="cofactor">
    <cofactor evidence="1">
        <name>Zn(2+)</name>
        <dbReference type="ChEBI" id="CHEBI:29105"/>
    </cofactor>
</comment>
<keyword evidence="2" id="KW-0479">Metal-binding</keyword>
<gene>
    <name evidence="6" type="ORF">SAMN04244560_00032</name>
</gene>
<evidence type="ECO:0000256" key="4">
    <source>
        <dbReference type="ARBA" id="ARBA00022833"/>
    </source>
</evidence>
<dbReference type="InterPro" id="IPR051453">
    <property type="entry name" value="MBL_Glyoxalase_II"/>
</dbReference>
<evidence type="ECO:0000256" key="1">
    <source>
        <dbReference type="ARBA" id="ARBA00001947"/>
    </source>
</evidence>
<protein>
    <submittedName>
        <fullName evidence="6">Glyoxylase, beta-lactamase superfamily II</fullName>
    </submittedName>
</protein>
<dbReference type="GO" id="GO:0016787">
    <property type="term" value="F:hydrolase activity"/>
    <property type="evidence" value="ECO:0007669"/>
    <property type="project" value="UniProtKB-KW"/>
</dbReference>
<evidence type="ECO:0000256" key="2">
    <source>
        <dbReference type="ARBA" id="ARBA00022723"/>
    </source>
</evidence>
<feature type="domain" description="Metallo-beta-lactamase" evidence="5">
    <location>
        <begin position="12"/>
        <end position="189"/>
    </location>
</feature>
<name>A0A1I1YWQ0_THETY</name>
<dbReference type="AlphaFoldDB" id="A0A1I1YWQ0"/>
<organism evidence="6 7">
    <name type="scientific">Thermoanaerobacter thermohydrosulfuricus</name>
    <name type="common">Clostridium thermohydrosulfuricum</name>
    <dbReference type="NCBI Taxonomy" id="1516"/>
    <lineage>
        <taxon>Bacteria</taxon>
        <taxon>Bacillati</taxon>
        <taxon>Bacillota</taxon>
        <taxon>Clostridia</taxon>
        <taxon>Thermoanaerobacterales</taxon>
        <taxon>Thermoanaerobacteraceae</taxon>
        <taxon>Thermoanaerobacter</taxon>
    </lineage>
</organism>
<accession>A0A1I1YWQ0</accession>
<dbReference type="InterPro" id="IPR001279">
    <property type="entry name" value="Metallo-B-lactamas"/>
</dbReference>
<proteinExistence type="predicted"/>
<dbReference type="SUPFAM" id="SSF56281">
    <property type="entry name" value="Metallo-hydrolase/oxidoreductase"/>
    <property type="match status" value="1"/>
</dbReference>
<dbReference type="Pfam" id="PF00753">
    <property type="entry name" value="Lactamase_B"/>
    <property type="match status" value="1"/>
</dbReference>
<keyword evidence="3" id="KW-0378">Hydrolase</keyword>
<dbReference type="SMART" id="SM00849">
    <property type="entry name" value="Lactamase_B"/>
    <property type="match status" value="1"/>
</dbReference>
<dbReference type="CDD" id="cd06262">
    <property type="entry name" value="metallo-hydrolase-like_MBL-fold"/>
    <property type="match status" value="1"/>
</dbReference>
<reference evidence="6 7" key="1">
    <citation type="submission" date="2016-10" db="EMBL/GenBank/DDBJ databases">
        <authorList>
            <person name="de Groot N.N."/>
        </authorList>
    </citation>
    <scope>NUCLEOTIDE SEQUENCE [LARGE SCALE GENOMIC DNA]</scope>
    <source>
        <strain evidence="6 7">DSM 569</strain>
    </source>
</reference>
<dbReference type="PANTHER" id="PTHR46233:SF3">
    <property type="entry name" value="HYDROXYACYLGLUTATHIONE HYDROLASE GLOC"/>
    <property type="match status" value="1"/>
</dbReference>
<dbReference type="GO" id="GO:0046872">
    <property type="term" value="F:metal ion binding"/>
    <property type="evidence" value="ECO:0007669"/>
    <property type="project" value="UniProtKB-KW"/>
</dbReference>
<dbReference type="PANTHER" id="PTHR46233">
    <property type="entry name" value="HYDROXYACYLGLUTATHIONE HYDROLASE GLOC"/>
    <property type="match status" value="1"/>
</dbReference>
<evidence type="ECO:0000256" key="3">
    <source>
        <dbReference type="ARBA" id="ARBA00022801"/>
    </source>
</evidence>
<evidence type="ECO:0000313" key="7">
    <source>
        <dbReference type="Proteomes" id="UP000183404"/>
    </source>
</evidence>
<sequence>MKIQRYMVGLYGANCYIVSDEEEREAIVIDPGEYSSEIQDYIITNNLNVKYILLTHGHFDHIGGVEELKKLTQARVAISKEDAPMLLDPSLNLSEMVYKKILCNPADILLSDGDTLTFGKYSVEVIYTPGHTKGGVCFKINNVCFTGDILFKGSIGRYDFPGGDFSTLMDSIKNKLLVLGNDVTIYPGHGDSSTIGKEKRLNMFLRDLME</sequence>
<dbReference type="Proteomes" id="UP000183404">
    <property type="component" value="Unassembled WGS sequence"/>
</dbReference>
<dbReference type="Gene3D" id="3.60.15.10">
    <property type="entry name" value="Ribonuclease Z/Hydroxyacylglutathione hydrolase-like"/>
    <property type="match status" value="1"/>
</dbReference>
<evidence type="ECO:0000259" key="5">
    <source>
        <dbReference type="SMART" id="SM00849"/>
    </source>
</evidence>
<dbReference type="RefSeq" id="WP_003869773.1">
    <property type="nucleotide sequence ID" value="NZ_FNBS01000001.1"/>
</dbReference>